<accession>A0A8H9GGM0</accession>
<reference evidence="6" key="1">
    <citation type="journal article" date="2014" name="Int. J. Syst. Evol. Microbiol.">
        <title>Complete genome sequence of Corynebacterium casei LMG S-19264T (=DSM 44701T), isolated from a smear-ripened cheese.</title>
        <authorList>
            <consortium name="US DOE Joint Genome Institute (JGI-PGF)"/>
            <person name="Walter F."/>
            <person name="Albersmeier A."/>
            <person name="Kalinowski J."/>
            <person name="Ruckert C."/>
        </authorList>
    </citation>
    <scope>NUCLEOTIDE SEQUENCE</scope>
    <source>
        <strain evidence="6">JCM 3051</strain>
    </source>
</reference>
<keyword evidence="3" id="KW-0804">Transcription</keyword>
<evidence type="ECO:0000256" key="2">
    <source>
        <dbReference type="ARBA" id="ARBA00023125"/>
    </source>
</evidence>
<keyword evidence="7" id="KW-1185">Reference proteome</keyword>
<name>A0A8H9GGM0_9MICO</name>
<dbReference type="Pfam" id="PF01638">
    <property type="entry name" value="HxlR"/>
    <property type="match status" value="1"/>
</dbReference>
<feature type="region of interest" description="Disordered" evidence="4">
    <location>
        <begin position="1"/>
        <end position="33"/>
    </location>
</feature>
<dbReference type="PANTHER" id="PTHR33204:SF39">
    <property type="entry name" value="TRANSCRIPTIONAL REGULATORY PROTEIN"/>
    <property type="match status" value="1"/>
</dbReference>
<evidence type="ECO:0000256" key="4">
    <source>
        <dbReference type="SAM" id="MobiDB-lite"/>
    </source>
</evidence>
<dbReference type="AlphaFoldDB" id="A0A8H9GGM0"/>
<protein>
    <submittedName>
        <fullName evidence="6">HxlR family transcriptional regulator</fullName>
    </submittedName>
</protein>
<feature type="domain" description="HTH hxlR-type" evidence="5">
    <location>
        <begin position="39"/>
        <end position="135"/>
    </location>
</feature>
<organism evidence="6 7">
    <name type="scientific">Promicromonospora citrea</name>
    <dbReference type="NCBI Taxonomy" id="43677"/>
    <lineage>
        <taxon>Bacteria</taxon>
        <taxon>Bacillati</taxon>
        <taxon>Actinomycetota</taxon>
        <taxon>Actinomycetes</taxon>
        <taxon>Micrococcales</taxon>
        <taxon>Promicromonosporaceae</taxon>
        <taxon>Promicromonospora</taxon>
    </lineage>
</organism>
<evidence type="ECO:0000259" key="5">
    <source>
        <dbReference type="PROSITE" id="PS51118"/>
    </source>
</evidence>
<comment type="caution">
    <text evidence="6">The sequence shown here is derived from an EMBL/GenBank/DDBJ whole genome shotgun (WGS) entry which is preliminary data.</text>
</comment>
<evidence type="ECO:0000313" key="7">
    <source>
        <dbReference type="Proteomes" id="UP000655589"/>
    </source>
</evidence>
<dbReference type="PANTHER" id="PTHR33204">
    <property type="entry name" value="TRANSCRIPTIONAL REGULATOR, MARR FAMILY"/>
    <property type="match status" value="1"/>
</dbReference>
<keyword evidence="2" id="KW-0238">DNA-binding</keyword>
<proteinExistence type="predicted"/>
<dbReference type="Gene3D" id="1.10.10.10">
    <property type="entry name" value="Winged helix-like DNA-binding domain superfamily/Winged helix DNA-binding domain"/>
    <property type="match status" value="1"/>
</dbReference>
<sequence length="144" mass="15547">MSGISRTDATEREGTSWYRDVMPDGRTHTGPPSSFLADCPARLATEILSDKWAALVLFGLGQGARRHSELVGLVGGISRKVLTQTLRRLQGYGLVDRRTGPARSVEYRLTELGSTLVGPIEALNDWAKDHGGAVADAQEARETA</sequence>
<evidence type="ECO:0000256" key="1">
    <source>
        <dbReference type="ARBA" id="ARBA00023015"/>
    </source>
</evidence>
<dbReference type="SUPFAM" id="SSF46785">
    <property type="entry name" value="Winged helix' DNA-binding domain"/>
    <property type="match status" value="1"/>
</dbReference>
<keyword evidence="1" id="KW-0805">Transcription regulation</keyword>
<evidence type="ECO:0000313" key="6">
    <source>
        <dbReference type="EMBL" id="GGM22831.1"/>
    </source>
</evidence>
<dbReference type="GO" id="GO:0003677">
    <property type="term" value="F:DNA binding"/>
    <property type="evidence" value="ECO:0007669"/>
    <property type="project" value="UniProtKB-KW"/>
</dbReference>
<dbReference type="EMBL" id="BMPT01000006">
    <property type="protein sequence ID" value="GGM22831.1"/>
    <property type="molecule type" value="Genomic_DNA"/>
</dbReference>
<dbReference type="InterPro" id="IPR036388">
    <property type="entry name" value="WH-like_DNA-bd_sf"/>
</dbReference>
<reference evidence="6" key="2">
    <citation type="submission" date="2020-09" db="EMBL/GenBank/DDBJ databases">
        <authorList>
            <person name="Sun Q."/>
            <person name="Ohkuma M."/>
        </authorList>
    </citation>
    <scope>NUCLEOTIDE SEQUENCE</scope>
    <source>
        <strain evidence="6">JCM 3051</strain>
    </source>
</reference>
<evidence type="ECO:0000256" key="3">
    <source>
        <dbReference type="ARBA" id="ARBA00023163"/>
    </source>
</evidence>
<dbReference type="PROSITE" id="PS51118">
    <property type="entry name" value="HTH_HXLR"/>
    <property type="match status" value="1"/>
</dbReference>
<dbReference type="InterPro" id="IPR002577">
    <property type="entry name" value="HTH_HxlR"/>
</dbReference>
<dbReference type="Proteomes" id="UP000655589">
    <property type="component" value="Unassembled WGS sequence"/>
</dbReference>
<gene>
    <name evidence="6" type="ORF">GCM10010102_18210</name>
</gene>
<dbReference type="InterPro" id="IPR036390">
    <property type="entry name" value="WH_DNA-bd_sf"/>
</dbReference>